<proteinExistence type="predicted"/>
<dbReference type="CDD" id="cd03360">
    <property type="entry name" value="LbH_AT_putative"/>
    <property type="match status" value="1"/>
</dbReference>
<dbReference type="PROSITE" id="PS00101">
    <property type="entry name" value="HEXAPEP_TRANSFERASES"/>
    <property type="match status" value="1"/>
</dbReference>
<comment type="caution">
    <text evidence="4">The sequence shown here is derived from an EMBL/GenBank/DDBJ whole genome shotgun (WGS) entry which is preliminary data.</text>
</comment>
<protein>
    <submittedName>
        <fullName evidence="4">NeuD/PglB/VioB family sugar acetyltransferase</fullName>
    </submittedName>
</protein>
<evidence type="ECO:0000259" key="3">
    <source>
        <dbReference type="Pfam" id="PF17836"/>
    </source>
</evidence>
<keyword evidence="1" id="KW-0808">Transferase</keyword>
<dbReference type="Pfam" id="PF17836">
    <property type="entry name" value="PglD_N"/>
    <property type="match status" value="1"/>
</dbReference>
<dbReference type="InterPro" id="IPR041561">
    <property type="entry name" value="PglD_N"/>
</dbReference>
<dbReference type="Pfam" id="PF14602">
    <property type="entry name" value="Hexapep_2"/>
    <property type="match status" value="1"/>
</dbReference>
<evidence type="ECO:0000256" key="1">
    <source>
        <dbReference type="ARBA" id="ARBA00022679"/>
    </source>
</evidence>
<feature type="domain" description="PglD N-terminal" evidence="3">
    <location>
        <begin position="4"/>
        <end position="90"/>
    </location>
</feature>
<evidence type="ECO:0000256" key="2">
    <source>
        <dbReference type="ARBA" id="ARBA00022737"/>
    </source>
</evidence>
<reference evidence="4 5" key="1">
    <citation type="submission" date="2021-06" db="EMBL/GenBank/DDBJ databases">
        <title>Genome-based taxonomic framework of Microbacterium strains isolated from marine environment, the description of four new species and reclassification of four preexisting species.</title>
        <authorList>
            <person name="Lee S.D."/>
            <person name="Kim S.-M."/>
            <person name="Byeon Y.-S."/>
            <person name="Yang H.L."/>
            <person name="Kim I.S."/>
        </authorList>
    </citation>
    <scope>NUCLEOTIDE SEQUENCE [LARGE SCALE GENOMIC DNA]</scope>
    <source>
        <strain evidence="4 5">SSW1-49</strain>
    </source>
</reference>
<accession>A0ABT0FCW9</accession>
<keyword evidence="5" id="KW-1185">Reference proteome</keyword>
<dbReference type="SUPFAM" id="SSF51161">
    <property type="entry name" value="Trimeric LpxA-like enzymes"/>
    <property type="match status" value="1"/>
</dbReference>
<keyword evidence="2" id="KW-0677">Repeat</keyword>
<dbReference type="Gene3D" id="3.40.50.20">
    <property type="match status" value="1"/>
</dbReference>
<name>A0ABT0FCW9_9MICO</name>
<dbReference type="InterPro" id="IPR020019">
    <property type="entry name" value="AcTrfase_PglD-like"/>
</dbReference>
<evidence type="ECO:0000313" key="4">
    <source>
        <dbReference type="EMBL" id="MCK2035907.1"/>
    </source>
</evidence>
<dbReference type="PANTHER" id="PTHR43300">
    <property type="entry name" value="ACETYLTRANSFERASE"/>
    <property type="match status" value="1"/>
</dbReference>
<dbReference type="InterPro" id="IPR050179">
    <property type="entry name" value="Trans_hexapeptide_repeat"/>
</dbReference>
<dbReference type="InterPro" id="IPR001451">
    <property type="entry name" value="Hexapep"/>
</dbReference>
<dbReference type="NCBIfam" id="TIGR03570">
    <property type="entry name" value="NeuD_NnaD"/>
    <property type="match status" value="1"/>
</dbReference>
<dbReference type="Proteomes" id="UP001300096">
    <property type="component" value="Unassembled WGS sequence"/>
</dbReference>
<dbReference type="PANTHER" id="PTHR43300:SF7">
    <property type="entry name" value="UDP-N-ACETYLBACILLOSAMINE N-ACETYLTRANSFERASE"/>
    <property type="match status" value="1"/>
</dbReference>
<dbReference type="EMBL" id="JAHWXN010000001">
    <property type="protein sequence ID" value="MCK2035907.1"/>
    <property type="molecule type" value="Genomic_DNA"/>
</dbReference>
<dbReference type="Gene3D" id="2.160.10.10">
    <property type="entry name" value="Hexapeptide repeat proteins"/>
    <property type="match status" value="1"/>
</dbReference>
<dbReference type="InterPro" id="IPR018357">
    <property type="entry name" value="Hexapep_transf_CS"/>
</dbReference>
<organism evidence="4 5">
    <name type="scientific">Microbacterium croceum</name>
    <dbReference type="NCBI Taxonomy" id="2851645"/>
    <lineage>
        <taxon>Bacteria</taxon>
        <taxon>Bacillati</taxon>
        <taxon>Actinomycetota</taxon>
        <taxon>Actinomycetes</taxon>
        <taxon>Micrococcales</taxon>
        <taxon>Microbacteriaceae</taxon>
        <taxon>Microbacterium</taxon>
    </lineage>
</organism>
<dbReference type="InterPro" id="IPR011004">
    <property type="entry name" value="Trimer_LpxA-like_sf"/>
</dbReference>
<gene>
    <name evidence="4" type="ORF">KZC51_07140</name>
</gene>
<evidence type="ECO:0000313" key="5">
    <source>
        <dbReference type="Proteomes" id="UP001300096"/>
    </source>
</evidence>
<sequence>MTERVVVVGGGGFGRETLDVLDALIAAGEPLETLGVLDASPRGDDLAQLAARGVAYLGTDAEWLSGAAKDVRFVVAIGDPAIRRRVAEKFADAGLRAATLIHPKATIGSQARIGRGVVVAAGVQVSTNVTLGAHVHLNPASVIGHDAVLSDFVSVNPGAIVSGHVRVEAGVLLGAGSVVLQGLAVGEGATVGASACVTKDVSPHQVVVGVPAREIARAETT</sequence>